<dbReference type="GO" id="GO:0000329">
    <property type="term" value="C:fungal-type vacuole membrane"/>
    <property type="evidence" value="ECO:0007669"/>
    <property type="project" value="TreeGrafter"/>
</dbReference>
<feature type="compositionally biased region" description="Low complexity" evidence="1">
    <location>
        <begin position="592"/>
        <end position="604"/>
    </location>
</feature>
<feature type="compositionally biased region" description="Gly residues" evidence="1">
    <location>
        <begin position="685"/>
        <end position="695"/>
    </location>
</feature>
<proteinExistence type="predicted"/>
<feature type="compositionally biased region" description="Low complexity" evidence="1">
    <location>
        <begin position="918"/>
        <end position="928"/>
    </location>
</feature>
<feature type="region of interest" description="Disordered" evidence="1">
    <location>
        <begin position="817"/>
        <end position="860"/>
    </location>
</feature>
<organism evidence="2 3">
    <name type="scientific">Lineolata rhizophorae</name>
    <dbReference type="NCBI Taxonomy" id="578093"/>
    <lineage>
        <taxon>Eukaryota</taxon>
        <taxon>Fungi</taxon>
        <taxon>Dikarya</taxon>
        <taxon>Ascomycota</taxon>
        <taxon>Pezizomycotina</taxon>
        <taxon>Dothideomycetes</taxon>
        <taxon>Dothideomycetes incertae sedis</taxon>
        <taxon>Lineolatales</taxon>
        <taxon>Lineolataceae</taxon>
        <taxon>Lineolata</taxon>
    </lineage>
</organism>
<feature type="region of interest" description="Disordered" evidence="1">
    <location>
        <begin position="874"/>
        <end position="1022"/>
    </location>
</feature>
<feature type="compositionally biased region" description="Polar residues" evidence="1">
    <location>
        <begin position="463"/>
        <end position="485"/>
    </location>
</feature>
<feature type="compositionally biased region" description="Polar residues" evidence="1">
    <location>
        <begin position="32"/>
        <end position="49"/>
    </location>
</feature>
<feature type="compositionally biased region" description="Low complexity" evidence="1">
    <location>
        <begin position="50"/>
        <end position="70"/>
    </location>
</feature>
<dbReference type="Proteomes" id="UP000799766">
    <property type="component" value="Unassembled WGS sequence"/>
</dbReference>
<gene>
    <name evidence="2" type="ORF">BDY21DRAFT_404703</name>
</gene>
<dbReference type="GO" id="GO:0031931">
    <property type="term" value="C:TORC1 complex"/>
    <property type="evidence" value="ECO:0007669"/>
    <property type="project" value="TreeGrafter"/>
</dbReference>
<feature type="compositionally biased region" description="Low complexity" evidence="1">
    <location>
        <begin position="12"/>
        <end position="31"/>
    </location>
</feature>
<dbReference type="EMBL" id="MU001703">
    <property type="protein sequence ID" value="KAF2452782.1"/>
    <property type="molecule type" value="Genomic_DNA"/>
</dbReference>
<feature type="compositionally biased region" description="Low complexity" evidence="1">
    <location>
        <begin position="400"/>
        <end position="419"/>
    </location>
</feature>
<accession>A0A6A6NM18</accession>
<protein>
    <submittedName>
        <fullName evidence="2">Uncharacterized protein</fullName>
    </submittedName>
</protein>
<feature type="compositionally biased region" description="Acidic residues" evidence="1">
    <location>
        <begin position="262"/>
        <end position="279"/>
    </location>
</feature>
<dbReference type="PANTHER" id="PTHR22794">
    <property type="entry name" value="THAP DOMAIN PROTEIN 11"/>
    <property type="match status" value="1"/>
</dbReference>
<feature type="compositionally biased region" description="Low complexity" evidence="1">
    <location>
        <begin position="231"/>
        <end position="254"/>
    </location>
</feature>
<feature type="compositionally biased region" description="Gly residues" evidence="1">
    <location>
        <begin position="964"/>
        <end position="978"/>
    </location>
</feature>
<sequence length="1082" mass="110625">MPSQEALQPRRSSSTMSTSAAAPVATGSPAANQHNPRHSTSSVASAESTRQQQQRQQPQPHQAAHHSPASNGNGGFIAGATPSSHPRSQPSTSPKEDRHPEKPRPHKPRQQHVVGGGHGRIGRNTSGKNLSRLNRASATALSQLNHDGGGGAGGAGGSPTSKQPHHRSSLSGTWTASQSSSPRPGLFKRNASAYAIPKHAPGHTSQTALRKNHSSGALAKGGSKTAMKQSAAAQARRAAKHGPAAPAAPAIAHHPTVRFDIGSDEDDPIGDPDADDGWTEDSASQSPMTTRDNTRRNSVVEEHGQAAHLLAPAGKSSPKAAREGLAEEEAPTSPSQSSSSRPTTSGSSGRHVRIQSPPTIGAIGTPYPDAGELEDTANAESTGSSYVNGSRKSSTASQLSSEQRQTSTSPPTPPVQQEQIHPQTYQSYPPSATSSRNHHHHHGIPDADAITSRLLQRRRAPPQMSSVSATVASDAHSPQSLSRGSTVVVEEAPSGASAGAAGTPGTTTGVSGTSASGSAGQELVSRFIVNGDDGSAVGSSGTPRESSFLPPRSRGGTDAQQRRRQQQQQQDREQAEQQLDKKKRNKSTPNMATATAAANADLDASGNDTAPSTKSHARTSSNPTPSATTPSTTIITPSSHAQHQPPAVANPALHPSRTQQKLWLQRASSSIEPARAIMPAPTPGGPGGTAPGAGQLGLAQHGQLQLQQHRGGGGVALQAGAPFAPGMAPHSHHMAGMGMGIGYGGLGPGGVGGPGSGGGGVVVGPAPAGMLAGPPGPGGSRDPRRIPRLLRQADQAAIEYRVVRRFRDPVAEAAGRVGEMRARRKGGAGAAEGPIEAGPPAARKRPASARKAGSTGHVSFAGGTTSAAGGSLAAAAAAAGPPRDGAAHPGIAPQQPPSAALPPAADRRRQKPPPPPSSSSSAGGAARAQRQHRHQRVSFELAPPPGAPSSVEDEDAQAAAGLGARIGGVGGGSGGVGLEGRRKGRGEAEEDEDEDEGGGLGLWRRARTESRESRSMRRDGDPLGPWTDHRLLRRNSAWAAPAVGVERAPRQSFVDLVGAHWCWRAAVPCSYARLSPFGLGVR</sequence>
<feature type="compositionally biased region" description="Polar residues" evidence="1">
    <location>
        <begin position="420"/>
        <end position="435"/>
    </location>
</feature>
<keyword evidence="3" id="KW-1185">Reference proteome</keyword>
<feature type="compositionally biased region" description="Polar residues" evidence="1">
    <location>
        <begin position="378"/>
        <end position="399"/>
    </location>
</feature>
<feature type="compositionally biased region" description="Polar residues" evidence="1">
    <location>
        <begin position="281"/>
        <end position="291"/>
    </location>
</feature>
<dbReference type="OrthoDB" id="5430106at2759"/>
<feature type="compositionally biased region" description="Low complexity" evidence="1">
    <location>
        <begin position="619"/>
        <end position="639"/>
    </location>
</feature>
<feature type="compositionally biased region" description="Basic and acidic residues" evidence="1">
    <location>
        <begin position="292"/>
        <end position="305"/>
    </location>
</feature>
<dbReference type="PANTHER" id="PTHR22794:SF2">
    <property type="entry name" value="THAP DOMAIN-CONTAINING PROTEIN 11"/>
    <property type="match status" value="1"/>
</dbReference>
<feature type="compositionally biased region" description="Low complexity" evidence="1">
    <location>
        <begin position="696"/>
        <end position="709"/>
    </location>
</feature>
<feature type="compositionally biased region" description="Polar residues" evidence="1">
    <location>
        <begin position="123"/>
        <end position="145"/>
    </location>
</feature>
<feature type="compositionally biased region" description="Low complexity" evidence="1">
    <location>
        <begin position="331"/>
        <end position="349"/>
    </location>
</feature>
<feature type="compositionally biased region" description="Basic and acidic residues" evidence="1">
    <location>
        <begin position="570"/>
        <end position="580"/>
    </location>
</feature>
<feature type="compositionally biased region" description="Polar residues" evidence="1">
    <location>
        <begin position="169"/>
        <end position="182"/>
    </location>
</feature>
<evidence type="ECO:0000313" key="3">
    <source>
        <dbReference type="Proteomes" id="UP000799766"/>
    </source>
</evidence>
<feature type="compositionally biased region" description="Polar residues" evidence="1">
    <location>
        <begin position="81"/>
        <end position="93"/>
    </location>
</feature>
<feature type="region of interest" description="Disordered" evidence="1">
    <location>
        <begin position="680"/>
        <end position="713"/>
    </location>
</feature>
<evidence type="ECO:0000313" key="2">
    <source>
        <dbReference type="EMBL" id="KAF2452782.1"/>
    </source>
</evidence>
<feature type="compositionally biased region" description="Basic and acidic residues" evidence="1">
    <location>
        <begin position="1006"/>
        <end position="1021"/>
    </location>
</feature>
<reference evidence="2" key="1">
    <citation type="journal article" date="2020" name="Stud. Mycol.">
        <title>101 Dothideomycetes genomes: a test case for predicting lifestyles and emergence of pathogens.</title>
        <authorList>
            <person name="Haridas S."/>
            <person name="Albert R."/>
            <person name="Binder M."/>
            <person name="Bloem J."/>
            <person name="Labutti K."/>
            <person name="Salamov A."/>
            <person name="Andreopoulos B."/>
            <person name="Baker S."/>
            <person name="Barry K."/>
            <person name="Bills G."/>
            <person name="Bluhm B."/>
            <person name="Cannon C."/>
            <person name="Castanera R."/>
            <person name="Culley D."/>
            <person name="Daum C."/>
            <person name="Ezra D."/>
            <person name="Gonzalez J."/>
            <person name="Henrissat B."/>
            <person name="Kuo A."/>
            <person name="Liang C."/>
            <person name="Lipzen A."/>
            <person name="Lutzoni F."/>
            <person name="Magnuson J."/>
            <person name="Mondo S."/>
            <person name="Nolan M."/>
            <person name="Ohm R."/>
            <person name="Pangilinan J."/>
            <person name="Park H.-J."/>
            <person name="Ramirez L."/>
            <person name="Alfaro M."/>
            <person name="Sun H."/>
            <person name="Tritt A."/>
            <person name="Yoshinaga Y."/>
            <person name="Zwiers L.-H."/>
            <person name="Turgeon B."/>
            <person name="Goodwin S."/>
            <person name="Spatafora J."/>
            <person name="Crous P."/>
            <person name="Grigoriev I."/>
        </authorList>
    </citation>
    <scope>NUCLEOTIDE SEQUENCE</scope>
    <source>
        <strain evidence="2">ATCC 16933</strain>
    </source>
</reference>
<dbReference type="AlphaFoldDB" id="A0A6A6NM18"/>
<feature type="compositionally biased region" description="Acidic residues" evidence="1">
    <location>
        <begin position="988"/>
        <end position="997"/>
    </location>
</feature>
<feature type="compositionally biased region" description="Low complexity" evidence="1">
    <location>
        <begin position="492"/>
        <end position="520"/>
    </location>
</feature>
<feature type="compositionally biased region" description="Low complexity" evidence="1">
    <location>
        <begin position="831"/>
        <end position="841"/>
    </location>
</feature>
<evidence type="ECO:0000256" key="1">
    <source>
        <dbReference type="SAM" id="MobiDB-lite"/>
    </source>
</evidence>
<feature type="compositionally biased region" description="Low complexity" evidence="1">
    <location>
        <begin position="874"/>
        <end position="884"/>
    </location>
</feature>
<name>A0A6A6NM18_9PEZI</name>
<feature type="region of interest" description="Disordered" evidence="1">
    <location>
        <begin position="1"/>
        <end position="652"/>
    </location>
</feature>
<feature type="compositionally biased region" description="Gly residues" evidence="1">
    <location>
        <begin position="147"/>
        <end position="157"/>
    </location>
</feature>
<feature type="compositionally biased region" description="Basic and acidic residues" evidence="1">
    <location>
        <begin position="94"/>
        <end position="103"/>
    </location>
</feature>